<organism evidence="3 4">
    <name type="scientific">Streptomyces minutiscleroticus</name>
    <dbReference type="NCBI Taxonomy" id="68238"/>
    <lineage>
        <taxon>Bacteria</taxon>
        <taxon>Bacillati</taxon>
        <taxon>Actinomycetota</taxon>
        <taxon>Actinomycetes</taxon>
        <taxon>Kitasatosporales</taxon>
        <taxon>Streptomycetaceae</taxon>
        <taxon>Streptomyces</taxon>
    </lineage>
</organism>
<keyword evidence="2" id="KW-0472">Membrane</keyword>
<name>A0A918NLE1_9ACTN</name>
<feature type="compositionally biased region" description="Basic and acidic residues" evidence="1">
    <location>
        <begin position="1"/>
        <end position="13"/>
    </location>
</feature>
<keyword evidence="2" id="KW-1133">Transmembrane helix</keyword>
<proteinExistence type="predicted"/>
<gene>
    <name evidence="3" type="ORF">GCM10010358_36090</name>
</gene>
<accession>A0A918NLE1</accession>
<keyword evidence="4" id="KW-1185">Reference proteome</keyword>
<dbReference type="NCBIfam" id="NF040912">
    <property type="entry name" value="SGM_5486_fam"/>
    <property type="match status" value="1"/>
</dbReference>
<feature type="transmembrane region" description="Helical" evidence="2">
    <location>
        <begin position="52"/>
        <end position="73"/>
    </location>
</feature>
<feature type="region of interest" description="Disordered" evidence="1">
    <location>
        <begin position="1"/>
        <end position="43"/>
    </location>
</feature>
<evidence type="ECO:0000313" key="3">
    <source>
        <dbReference type="EMBL" id="GGX78589.1"/>
    </source>
</evidence>
<keyword evidence="2" id="KW-0812">Transmembrane</keyword>
<evidence type="ECO:0000313" key="4">
    <source>
        <dbReference type="Proteomes" id="UP000619244"/>
    </source>
</evidence>
<protein>
    <submittedName>
        <fullName evidence="3">Uncharacterized protein</fullName>
    </submittedName>
</protein>
<evidence type="ECO:0000256" key="2">
    <source>
        <dbReference type="SAM" id="Phobius"/>
    </source>
</evidence>
<reference evidence="3" key="1">
    <citation type="journal article" date="2014" name="Int. J. Syst. Evol. Microbiol.">
        <title>Complete genome sequence of Corynebacterium casei LMG S-19264T (=DSM 44701T), isolated from a smear-ripened cheese.</title>
        <authorList>
            <consortium name="US DOE Joint Genome Institute (JGI-PGF)"/>
            <person name="Walter F."/>
            <person name="Albersmeier A."/>
            <person name="Kalinowski J."/>
            <person name="Ruckert C."/>
        </authorList>
    </citation>
    <scope>NUCLEOTIDE SEQUENCE</scope>
    <source>
        <strain evidence="3">JCM 4790</strain>
    </source>
</reference>
<comment type="caution">
    <text evidence="3">The sequence shown here is derived from an EMBL/GenBank/DDBJ whole genome shotgun (WGS) entry which is preliminary data.</text>
</comment>
<dbReference type="AlphaFoldDB" id="A0A918NLE1"/>
<dbReference type="EMBL" id="BMVU01000016">
    <property type="protein sequence ID" value="GGX78589.1"/>
    <property type="molecule type" value="Genomic_DNA"/>
</dbReference>
<dbReference type="Proteomes" id="UP000619244">
    <property type="component" value="Unassembled WGS sequence"/>
</dbReference>
<evidence type="ECO:0000256" key="1">
    <source>
        <dbReference type="SAM" id="MobiDB-lite"/>
    </source>
</evidence>
<reference evidence="3" key="2">
    <citation type="submission" date="2020-09" db="EMBL/GenBank/DDBJ databases">
        <authorList>
            <person name="Sun Q."/>
            <person name="Ohkuma M."/>
        </authorList>
    </citation>
    <scope>NUCLEOTIDE SEQUENCE</scope>
    <source>
        <strain evidence="3">JCM 4790</strain>
    </source>
</reference>
<sequence>MRRRGDGWRESAGRARRAGSDDPCGPRRGGGCETVRMPVLDPNPQNGQKKMLLVFGAMLAITVVIGVIASIAAP</sequence>
<dbReference type="InterPro" id="IPR049750">
    <property type="entry name" value="SGM_5486-like-assoc"/>
</dbReference>